<feature type="compositionally biased region" description="Acidic residues" evidence="2">
    <location>
        <begin position="576"/>
        <end position="587"/>
    </location>
</feature>
<dbReference type="InterPro" id="IPR002711">
    <property type="entry name" value="HNH"/>
</dbReference>
<sequence length="587" mass="62735">MDQNGSFPGKTAGSGQDAVGLGQDAVASGQGAAARQTALSLSIYAADPVAARDVPSPVPVPSVPGSAVDPAVPGSDAPVTGTGHRDGLTGSLALQAVESLTQDQAGAVLSRLDHLIRWAQAQQAKTLTRIQVLFRDEYLKDTGLLDPGLAFSLAAEEAAAILHVPTNTAMMLMSEAGTLCTTHTATLHTLETGHISYGHVQTIVDQSQNIPPAELPGFEARLLGLAPEQTHTQFRVRARQLRETTYPETIVVRQRSAFDRRRVTLQPECDGMSWLSALLPAQKAQAFFHQLSLAARGEQAAGDPRTVDQLRADIMDSLLEGHNDPEDHEDREEADQHDEAGGRGSHRTGSHNQGRTRARARARARARTEILVLISAETLFGADEQPAELHGYGPISPVTARKMARDAAKWTPVERDPETEEFLRIGRKRKVPDRLKQVLRVRDGTCRFPGCRTNAVISEIDHTTPWAQGGATDHDNLEHLCRRHHMFKTKGFWKACQPSPGIIEWTSPGGRKYRTEPHLTLNSASVGPVGSVGAVGSSGGAGAVSSLGDVCEAGALKSANSVDSQGTASTAISTSDPDDYGDDPPPF</sequence>
<feature type="compositionally biased region" description="Basic residues" evidence="2">
    <location>
        <begin position="344"/>
        <end position="362"/>
    </location>
</feature>
<dbReference type="InterPro" id="IPR003615">
    <property type="entry name" value="HNH_nuc"/>
</dbReference>
<dbReference type="RefSeq" id="WP_342023474.1">
    <property type="nucleotide sequence ID" value="NZ_CP151657.1"/>
</dbReference>
<dbReference type="SMART" id="SM00507">
    <property type="entry name" value="HNHc"/>
    <property type="match status" value="1"/>
</dbReference>
<organism evidence="4 5">
    <name type="scientific">Arthrobacter citreus</name>
    <dbReference type="NCBI Taxonomy" id="1670"/>
    <lineage>
        <taxon>Bacteria</taxon>
        <taxon>Bacillati</taxon>
        <taxon>Actinomycetota</taxon>
        <taxon>Actinomycetes</taxon>
        <taxon>Micrococcales</taxon>
        <taxon>Micrococcaceae</taxon>
        <taxon>Arthrobacter</taxon>
    </lineage>
</organism>
<dbReference type="Proteomes" id="UP001448858">
    <property type="component" value="Chromosome"/>
</dbReference>
<feature type="region of interest" description="Disordered" evidence="2">
    <location>
        <begin position="53"/>
        <end position="83"/>
    </location>
</feature>
<feature type="compositionally biased region" description="Polar residues" evidence="2">
    <location>
        <begin position="558"/>
        <end position="575"/>
    </location>
</feature>
<dbReference type="InterPro" id="IPR003870">
    <property type="entry name" value="DUF222"/>
</dbReference>
<comment type="similarity">
    <text evidence="1">Belongs to the Rv1128c/1148c/1588c/1702c/1945/3466 family.</text>
</comment>
<feature type="compositionally biased region" description="Acidic residues" evidence="2">
    <location>
        <begin position="326"/>
        <end position="336"/>
    </location>
</feature>
<name>A0ABZ2ZVG3_9MICC</name>
<keyword evidence="5" id="KW-1185">Reference proteome</keyword>
<feature type="region of interest" description="Disordered" evidence="2">
    <location>
        <begin position="558"/>
        <end position="587"/>
    </location>
</feature>
<evidence type="ECO:0000313" key="4">
    <source>
        <dbReference type="EMBL" id="WZP15822.1"/>
    </source>
</evidence>
<dbReference type="Pfam" id="PF01844">
    <property type="entry name" value="HNH"/>
    <property type="match status" value="1"/>
</dbReference>
<evidence type="ECO:0000259" key="3">
    <source>
        <dbReference type="SMART" id="SM00507"/>
    </source>
</evidence>
<dbReference type="Gene3D" id="1.10.30.50">
    <property type="match status" value="1"/>
</dbReference>
<feature type="region of interest" description="Disordered" evidence="2">
    <location>
        <begin position="319"/>
        <end position="362"/>
    </location>
</feature>
<dbReference type="EMBL" id="CP151657">
    <property type="protein sequence ID" value="WZP15822.1"/>
    <property type="molecule type" value="Genomic_DNA"/>
</dbReference>
<reference evidence="4 5" key="1">
    <citation type="submission" date="2024-04" db="EMBL/GenBank/DDBJ databases">
        <title>Arthrobacter sp. from Plains bison fecal sample.</title>
        <authorList>
            <person name="Ruzzini A."/>
        </authorList>
    </citation>
    <scope>NUCLEOTIDE SEQUENCE [LARGE SCALE GENOMIC DNA]</scope>
    <source>
        <strain evidence="4 5">EINP1</strain>
    </source>
</reference>
<evidence type="ECO:0000256" key="1">
    <source>
        <dbReference type="ARBA" id="ARBA00023450"/>
    </source>
</evidence>
<dbReference type="CDD" id="cd00085">
    <property type="entry name" value="HNHc"/>
    <property type="match status" value="1"/>
</dbReference>
<gene>
    <name evidence="4" type="ORF">AAE021_17015</name>
</gene>
<dbReference type="Pfam" id="PF02720">
    <property type="entry name" value="DUF222"/>
    <property type="match status" value="1"/>
</dbReference>
<proteinExistence type="inferred from homology"/>
<feature type="domain" description="HNH nuclease" evidence="3">
    <location>
        <begin position="434"/>
        <end position="486"/>
    </location>
</feature>
<feature type="compositionally biased region" description="Low complexity" evidence="2">
    <location>
        <begin position="63"/>
        <end position="73"/>
    </location>
</feature>
<feature type="region of interest" description="Disordered" evidence="2">
    <location>
        <begin position="1"/>
        <end position="21"/>
    </location>
</feature>
<accession>A0ABZ2ZVG3</accession>
<evidence type="ECO:0000313" key="5">
    <source>
        <dbReference type="Proteomes" id="UP001448858"/>
    </source>
</evidence>
<evidence type="ECO:0000256" key="2">
    <source>
        <dbReference type="SAM" id="MobiDB-lite"/>
    </source>
</evidence>
<protein>
    <submittedName>
        <fullName evidence="4">DUF222 domain-containing protein</fullName>
    </submittedName>
</protein>